<gene>
    <name evidence="1" type="ORF">SAMN05444355_104104</name>
</gene>
<name>A0A1H9ISZ8_FLAFI</name>
<evidence type="ECO:0000313" key="1">
    <source>
        <dbReference type="EMBL" id="SEQ77694.1"/>
    </source>
</evidence>
<dbReference type="EMBL" id="FOFZ01000004">
    <property type="protein sequence ID" value="SEQ77694.1"/>
    <property type="molecule type" value="Genomic_DNA"/>
</dbReference>
<dbReference type="Proteomes" id="UP000183658">
    <property type="component" value="Unassembled WGS sequence"/>
</dbReference>
<evidence type="ECO:0000313" key="2">
    <source>
        <dbReference type="Proteomes" id="UP000183658"/>
    </source>
</evidence>
<protein>
    <submittedName>
        <fullName evidence="1">Uncharacterized protein</fullName>
    </submittedName>
</protein>
<accession>A0A1H9ISZ8</accession>
<proteinExistence type="predicted"/>
<sequence length="57" mass="6411">MIGALIASITAFILAGLGYENLIAWITPSISGTIYIIYWNKKQNPKFLKTIKIQIKK</sequence>
<keyword evidence="2" id="KW-1185">Reference proteome</keyword>
<dbReference type="RefSeq" id="WP_245744919.1">
    <property type="nucleotide sequence ID" value="NZ_CBCRVS010000019.1"/>
</dbReference>
<organism evidence="1 2">
    <name type="scientific">Flavobacterium frigoris</name>
    <dbReference type="NCBI Taxonomy" id="229204"/>
    <lineage>
        <taxon>Bacteria</taxon>
        <taxon>Pseudomonadati</taxon>
        <taxon>Bacteroidota</taxon>
        <taxon>Flavobacteriia</taxon>
        <taxon>Flavobacteriales</taxon>
        <taxon>Flavobacteriaceae</taxon>
        <taxon>Flavobacterium</taxon>
    </lineage>
</organism>
<dbReference type="AlphaFoldDB" id="A0A1H9ISZ8"/>
<reference evidence="2" key="1">
    <citation type="submission" date="2016-10" db="EMBL/GenBank/DDBJ databases">
        <authorList>
            <person name="Varghese N."/>
            <person name="Submissions S."/>
        </authorList>
    </citation>
    <scope>NUCLEOTIDE SEQUENCE [LARGE SCALE GENOMIC DNA]</scope>
    <source>
        <strain evidence="2">DSM 15719</strain>
    </source>
</reference>